<dbReference type="InterPro" id="IPR025962">
    <property type="entry name" value="SdpI/YhfL"/>
</dbReference>
<feature type="transmembrane region" description="Helical" evidence="1">
    <location>
        <begin position="118"/>
        <end position="135"/>
    </location>
</feature>
<gene>
    <name evidence="3" type="ORF">HMPREF9473_03124</name>
</gene>
<dbReference type="AlphaFoldDB" id="G5IHZ6"/>
<dbReference type="Pfam" id="PF13630">
    <property type="entry name" value="SdpI"/>
    <property type="match status" value="1"/>
</dbReference>
<keyword evidence="1" id="KW-0472">Membrane</keyword>
<protein>
    <recommendedName>
        <fullName evidence="2">DUF1648 domain-containing protein</fullName>
    </recommendedName>
</protein>
<keyword evidence="1" id="KW-1133">Transmembrane helix</keyword>
<feature type="transmembrane region" description="Helical" evidence="1">
    <location>
        <begin position="189"/>
        <end position="211"/>
    </location>
</feature>
<dbReference type="InterPro" id="IPR012867">
    <property type="entry name" value="DUF1648"/>
</dbReference>
<keyword evidence="4" id="KW-1185">Reference proteome</keyword>
<dbReference type="PANTHER" id="PTHR37810">
    <property type="entry name" value="IMMUNITY PROTEIN SDPI"/>
    <property type="match status" value="1"/>
</dbReference>
<feature type="transmembrane region" description="Helical" evidence="1">
    <location>
        <begin position="84"/>
        <end position="106"/>
    </location>
</feature>
<dbReference type="Proteomes" id="UP000005384">
    <property type="component" value="Unassembled WGS sequence"/>
</dbReference>
<dbReference type="PATRIC" id="fig|742737.3.peg.3098"/>
<organism evidence="3 4">
    <name type="scientific">Hungatella hathewayi WAL-18680</name>
    <dbReference type="NCBI Taxonomy" id="742737"/>
    <lineage>
        <taxon>Bacteria</taxon>
        <taxon>Bacillati</taxon>
        <taxon>Bacillota</taxon>
        <taxon>Clostridia</taxon>
        <taxon>Lachnospirales</taxon>
        <taxon>Lachnospiraceae</taxon>
        <taxon>Hungatella</taxon>
    </lineage>
</organism>
<proteinExistence type="predicted"/>
<dbReference type="HOGENOM" id="CLU_093038_0_0_9"/>
<feature type="domain" description="DUF1648" evidence="2">
    <location>
        <begin position="15"/>
        <end position="59"/>
    </location>
</feature>
<feature type="transmembrane region" description="Helical" evidence="1">
    <location>
        <begin position="52"/>
        <end position="72"/>
    </location>
</feature>
<reference evidence="3 4" key="1">
    <citation type="submission" date="2011-08" db="EMBL/GenBank/DDBJ databases">
        <title>The Genome Sequence of Clostridium hathewayi WAL-18680.</title>
        <authorList>
            <consortium name="The Broad Institute Genome Sequencing Platform"/>
            <person name="Earl A."/>
            <person name="Ward D."/>
            <person name="Feldgarden M."/>
            <person name="Gevers D."/>
            <person name="Finegold S.M."/>
            <person name="Summanen P.H."/>
            <person name="Molitoris D.R."/>
            <person name="Song M."/>
            <person name="Daigneault M."/>
            <person name="Allen-Vercoe E."/>
            <person name="Young S.K."/>
            <person name="Zeng Q."/>
            <person name="Gargeya S."/>
            <person name="Fitzgerald M."/>
            <person name="Haas B."/>
            <person name="Abouelleil A."/>
            <person name="Alvarado L."/>
            <person name="Arachchi H.M."/>
            <person name="Berlin A."/>
            <person name="Brown A."/>
            <person name="Chapman S.B."/>
            <person name="Chen Z."/>
            <person name="Dunbar C."/>
            <person name="Freedman E."/>
            <person name="Gearin G."/>
            <person name="Gellesch M."/>
            <person name="Goldberg J."/>
            <person name="Griggs A."/>
            <person name="Gujja S."/>
            <person name="Heiman D."/>
            <person name="Howarth C."/>
            <person name="Larson L."/>
            <person name="Lui A."/>
            <person name="MacDonald P.J.P."/>
            <person name="Montmayeur A."/>
            <person name="Murphy C."/>
            <person name="Neiman D."/>
            <person name="Pearson M."/>
            <person name="Priest M."/>
            <person name="Roberts A."/>
            <person name="Saif S."/>
            <person name="Shea T."/>
            <person name="Shenoy N."/>
            <person name="Sisk P."/>
            <person name="Stolte C."/>
            <person name="Sykes S."/>
            <person name="Wortman J."/>
            <person name="Nusbaum C."/>
            <person name="Birren B."/>
        </authorList>
    </citation>
    <scope>NUCLEOTIDE SEQUENCE [LARGE SCALE GENOMIC DNA]</scope>
    <source>
        <strain evidence="3 4">WAL-18680</strain>
    </source>
</reference>
<dbReference type="PIRSF" id="PIRSF038959">
    <property type="entry name" value="SdpI"/>
    <property type="match status" value="1"/>
</dbReference>
<dbReference type="PANTHER" id="PTHR37810:SF5">
    <property type="entry name" value="IMMUNITY PROTEIN SDPI"/>
    <property type="match status" value="1"/>
</dbReference>
<evidence type="ECO:0000313" key="4">
    <source>
        <dbReference type="Proteomes" id="UP000005384"/>
    </source>
</evidence>
<dbReference type="Pfam" id="PF07853">
    <property type="entry name" value="DUF1648"/>
    <property type="match status" value="1"/>
</dbReference>
<dbReference type="GO" id="GO:0009636">
    <property type="term" value="P:response to toxic substance"/>
    <property type="evidence" value="ECO:0007669"/>
    <property type="project" value="TreeGrafter"/>
</dbReference>
<dbReference type="InterPro" id="IPR026272">
    <property type="entry name" value="SdpI"/>
</dbReference>
<name>G5IHZ6_9FIRM</name>
<accession>G5IHZ6</accession>
<evidence type="ECO:0000259" key="2">
    <source>
        <dbReference type="Pfam" id="PF07853"/>
    </source>
</evidence>
<evidence type="ECO:0000256" key="1">
    <source>
        <dbReference type="SAM" id="Phobius"/>
    </source>
</evidence>
<dbReference type="RefSeq" id="WP_006781103.1">
    <property type="nucleotide sequence ID" value="NZ_CP040506.1"/>
</dbReference>
<dbReference type="EMBL" id="ADLN01000082">
    <property type="protein sequence ID" value="EHI58902.1"/>
    <property type="molecule type" value="Genomic_DNA"/>
</dbReference>
<evidence type="ECO:0000313" key="3">
    <source>
        <dbReference type="EMBL" id="EHI58902.1"/>
    </source>
</evidence>
<comment type="caution">
    <text evidence="3">The sequence shown here is derived from an EMBL/GenBank/DDBJ whole genome shotgun (WGS) entry which is preliminary data.</text>
</comment>
<feature type="transmembrane region" description="Helical" evidence="1">
    <location>
        <begin position="164"/>
        <end position="183"/>
    </location>
</feature>
<keyword evidence="1" id="KW-0812">Transmembrane</keyword>
<sequence>MNWKKNKMQLAVWALSLLPLIMAAVCYSGLPDRIPTNWGVDGRVTYGDKSTIWMIAGLAVILGLVFYGLPFIDPKKENYKKFRAPYLYFQIATQLVMVVATGIILLESFRPGSVDVSTIVAAMCGMLFMVTGWVMPKFQQNFFCGFKTPWTLTNEVVWNKTHRLGGRLMFAAGLIGFLGAFLPSNRWKMVLLLAPIAVAVIVPCVMSYIWFVRLGGGVEK</sequence>